<dbReference type="GO" id="GO:0006865">
    <property type="term" value="P:amino acid transport"/>
    <property type="evidence" value="ECO:0007669"/>
    <property type="project" value="TreeGrafter"/>
</dbReference>
<keyword evidence="2" id="KW-0813">Transport</keyword>
<dbReference type="PANTHER" id="PTHR30085:SF6">
    <property type="entry name" value="ABC TRANSPORTER GLUTAMINE-BINDING PROTEIN GLNH"/>
    <property type="match status" value="1"/>
</dbReference>
<dbReference type="PROSITE" id="PS01039">
    <property type="entry name" value="SBP_BACTERIAL_3"/>
    <property type="match status" value="1"/>
</dbReference>
<evidence type="ECO:0000256" key="4">
    <source>
        <dbReference type="RuleBase" id="RU003744"/>
    </source>
</evidence>
<name>A0AAU8K0V7_9ACTN</name>
<comment type="similarity">
    <text evidence="1 4">Belongs to the bacterial solute-binding protein 3 family.</text>
</comment>
<organism evidence="8">
    <name type="scientific">Kitasatospora camelliae</name>
    <dbReference type="NCBI Taxonomy" id="3156397"/>
    <lineage>
        <taxon>Bacteria</taxon>
        <taxon>Bacillati</taxon>
        <taxon>Actinomycetota</taxon>
        <taxon>Actinomycetes</taxon>
        <taxon>Kitasatosporales</taxon>
        <taxon>Streptomycetaceae</taxon>
        <taxon>Kitasatospora</taxon>
    </lineage>
</organism>
<evidence type="ECO:0000256" key="5">
    <source>
        <dbReference type="SAM" id="MobiDB-lite"/>
    </source>
</evidence>
<evidence type="ECO:0000256" key="1">
    <source>
        <dbReference type="ARBA" id="ARBA00010333"/>
    </source>
</evidence>
<feature type="domain" description="Solute-binding protein family 3/N-terminal" evidence="7">
    <location>
        <begin position="84"/>
        <end position="308"/>
    </location>
</feature>
<dbReference type="PANTHER" id="PTHR30085">
    <property type="entry name" value="AMINO ACID ABC TRANSPORTER PERMEASE"/>
    <property type="match status" value="1"/>
</dbReference>
<dbReference type="Pfam" id="PF00497">
    <property type="entry name" value="SBP_bac_3"/>
    <property type="match status" value="1"/>
</dbReference>
<gene>
    <name evidence="8" type="ORF">ABWK59_23865</name>
</gene>
<dbReference type="GO" id="GO:0005576">
    <property type="term" value="C:extracellular region"/>
    <property type="evidence" value="ECO:0007669"/>
    <property type="project" value="TreeGrafter"/>
</dbReference>
<accession>A0AAU8K0V7</accession>
<feature type="compositionally biased region" description="Low complexity" evidence="5">
    <location>
        <begin position="35"/>
        <end position="50"/>
    </location>
</feature>
<feature type="chain" id="PRO_5043605437" evidence="6">
    <location>
        <begin position="34"/>
        <end position="319"/>
    </location>
</feature>
<dbReference type="InterPro" id="IPR001638">
    <property type="entry name" value="Solute-binding_3/MltF_N"/>
</dbReference>
<dbReference type="CDD" id="cd13690">
    <property type="entry name" value="PBP2_GluB"/>
    <property type="match status" value="1"/>
</dbReference>
<feature type="region of interest" description="Disordered" evidence="5">
    <location>
        <begin position="35"/>
        <end position="54"/>
    </location>
</feature>
<dbReference type="RefSeq" id="WP_354642644.1">
    <property type="nucleotide sequence ID" value="NZ_CP159872.1"/>
</dbReference>
<evidence type="ECO:0000256" key="3">
    <source>
        <dbReference type="ARBA" id="ARBA00022729"/>
    </source>
</evidence>
<dbReference type="EMBL" id="CP159872">
    <property type="protein sequence ID" value="XCM81718.1"/>
    <property type="molecule type" value="Genomic_DNA"/>
</dbReference>
<reference evidence="8" key="1">
    <citation type="submission" date="2024-06" db="EMBL/GenBank/DDBJ databases">
        <title>The genome sequences of Kitasatospora sp. strain HUAS MG31.</title>
        <authorList>
            <person name="Mo P."/>
        </authorList>
    </citation>
    <scope>NUCLEOTIDE SEQUENCE</scope>
    <source>
        <strain evidence="8">HUAS MG31</strain>
    </source>
</reference>
<protein>
    <submittedName>
        <fullName evidence="8">Glutamate ABC transporter substrate-binding protein</fullName>
    </submittedName>
</protein>
<dbReference type="SUPFAM" id="SSF53850">
    <property type="entry name" value="Periplasmic binding protein-like II"/>
    <property type="match status" value="1"/>
</dbReference>
<evidence type="ECO:0000259" key="7">
    <source>
        <dbReference type="SMART" id="SM00062"/>
    </source>
</evidence>
<feature type="signal peptide" evidence="6">
    <location>
        <begin position="1"/>
        <end position="33"/>
    </location>
</feature>
<dbReference type="InterPro" id="IPR018313">
    <property type="entry name" value="SBP_3_CS"/>
</dbReference>
<evidence type="ECO:0000313" key="8">
    <source>
        <dbReference type="EMBL" id="XCM81718.1"/>
    </source>
</evidence>
<sequence length="319" mass="33233">MGIGTRTRTPGRALVVAAALAAGLLGAGTSSGAAAPGAVPGAVRQAPAGGSAPALDDTCDTAKSLPPARNAGGARIRKIRERGTLVVGVDQNSYNWGYRNPQSGRIEGFDIDLARAVAASVLGDPEKITYRTVPTARRIEAVKAGEVDMLIRTVTITCDRLKEISFSAPYFEAGQRTVTPKAAKATSVAQALKGKRACSAAKTSSATELESGKWGQATTKLLDNQLDCLVLMQQGQVDVTLTDGVAAYAQAAQDPRVEVSPDTIVPAWMGIAVNQGDPDLVAWINAVLAEYRSNGGWKASYDRWLAPTMGPVPGFSLPS</sequence>
<dbReference type="GO" id="GO:0030288">
    <property type="term" value="C:outer membrane-bounded periplasmic space"/>
    <property type="evidence" value="ECO:0007669"/>
    <property type="project" value="TreeGrafter"/>
</dbReference>
<keyword evidence="3 6" id="KW-0732">Signal</keyword>
<dbReference type="InterPro" id="IPR051455">
    <property type="entry name" value="Bact_solute-bind_prot3"/>
</dbReference>
<dbReference type="SMART" id="SM00062">
    <property type="entry name" value="PBPb"/>
    <property type="match status" value="1"/>
</dbReference>
<evidence type="ECO:0000256" key="2">
    <source>
        <dbReference type="ARBA" id="ARBA00022448"/>
    </source>
</evidence>
<dbReference type="AlphaFoldDB" id="A0AAU8K0V7"/>
<evidence type="ECO:0000256" key="6">
    <source>
        <dbReference type="SAM" id="SignalP"/>
    </source>
</evidence>
<proteinExistence type="inferred from homology"/>
<dbReference type="KEGG" id="kcm:ABWK59_23865"/>
<dbReference type="Gene3D" id="3.40.190.10">
    <property type="entry name" value="Periplasmic binding protein-like II"/>
    <property type="match status" value="2"/>
</dbReference>